<keyword evidence="9" id="KW-1185">Reference proteome</keyword>
<dbReference type="InterPro" id="IPR034228">
    <property type="entry name" value="Nop6_RRM"/>
</dbReference>
<evidence type="ECO:0000313" key="9">
    <source>
        <dbReference type="Proteomes" id="UP001458880"/>
    </source>
</evidence>
<feature type="region of interest" description="Disordered" evidence="6">
    <location>
        <begin position="1"/>
        <end position="120"/>
    </location>
</feature>
<dbReference type="Gene3D" id="3.30.70.330">
    <property type="match status" value="1"/>
</dbReference>
<feature type="region of interest" description="Disordered" evidence="6">
    <location>
        <begin position="442"/>
        <end position="478"/>
    </location>
</feature>
<keyword evidence="3 5" id="KW-0694">RNA-binding</keyword>
<dbReference type="EMBL" id="JASPKY010000180">
    <property type="protein sequence ID" value="KAK9723456.1"/>
    <property type="molecule type" value="Genomic_DNA"/>
</dbReference>
<keyword evidence="2" id="KW-0677">Repeat</keyword>
<proteinExistence type="predicted"/>
<feature type="compositionally biased region" description="Acidic residues" evidence="6">
    <location>
        <begin position="241"/>
        <end position="253"/>
    </location>
</feature>
<dbReference type="SUPFAM" id="SSF54928">
    <property type="entry name" value="RNA-binding domain, RBD"/>
    <property type="match status" value="1"/>
</dbReference>
<feature type="compositionally biased region" description="Polar residues" evidence="6">
    <location>
        <begin position="1"/>
        <end position="12"/>
    </location>
</feature>
<reference evidence="8 9" key="1">
    <citation type="journal article" date="2024" name="BMC Genomics">
        <title>De novo assembly and annotation of Popillia japonica's genome with initial clues to its potential as an invasive pest.</title>
        <authorList>
            <person name="Cucini C."/>
            <person name="Boschi S."/>
            <person name="Funari R."/>
            <person name="Cardaioli E."/>
            <person name="Iannotti N."/>
            <person name="Marturano G."/>
            <person name="Paoli F."/>
            <person name="Bruttini M."/>
            <person name="Carapelli A."/>
            <person name="Frati F."/>
            <person name="Nardi F."/>
        </authorList>
    </citation>
    <scope>NUCLEOTIDE SEQUENCE [LARGE SCALE GENOMIC DNA]</scope>
    <source>
        <strain evidence="8">DMR45628</strain>
    </source>
</reference>
<dbReference type="InterPro" id="IPR012677">
    <property type="entry name" value="Nucleotide-bd_a/b_plait_sf"/>
</dbReference>
<dbReference type="InterPro" id="IPR000504">
    <property type="entry name" value="RRM_dom"/>
</dbReference>
<dbReference type="PROSITE" id="PS50102">
    <property type="entry name" value="RRM"/>
    <property type="match status" value="1"/>
</dbReference>
<name>A0AAW1KVP8_POPJA</name>
<feature type="compositionally biased region" description="Acidic residues" evidence="6">
    <location>
        <begin position="266"/>
        <end position="316"/>
    </location>
</feature>
<dbReference type="Proteomes" id="UP001458880">
    <property type="component" value="Unassembled WGS sequence"/>
</dbReference>
<evidence type="ECO:0000256" key="2">
    <source>
        <dbReference type="ARBA" id="ARBA00022737"/>
    </source>
</evidence>
<feature type="compositionally biased region" description="Low complexity" evidence="6">
    <location>
        <begin position="199"/>
        <end position="213"/>
    </location>
</feature>
<feature type="domain" description="RRM" evidence="7">
    <location>
        <begin position="349"/>
        <end position="426"/>
    </location>
</feature>
<dbReference type="Pfam" id="PF00076">
    <property type="entry name" value="RRM_1"/>
    <property type="match status" value="1"/>
</dbReference>
<sequence>MRKSGASFQTPKQAKGTPVIQSEQNRDAKKNKNKRKSLPANLTNGDDNSSPKKPKIDAFSGTTDLFMQMNKSPEGKKAKKAENEKSPAKQNKKPQKLNEDAPKSDKVLGERAKRRKERLIARRVAGKERLKQTLGQVSTGDETAITQLKEHLSHLLQRPALSKSGKRKVKQLKKALKVAGVDVSAFTISPQNKDEKATQKPQAANQKKQQKGNAGKKDSAAPGKKNIQPQKKQTAAKKEEEESDEDEESESEEDNVKALMSGLKEGEDESDEDEEDESDSGQDDSLEEAEAEEDESDEDDGDDDDKEEEDSEENDEIPDKKPKIGKKVQAKVNQNNDTVSSLMKGKSRYVLFVGNLPFDVTQEDISQHFAKIGKIRDVRIPLDKQTNKCRGFAYVELLDQTTYEKALSMHHTNLKGRRINVEYSQGGKKKGDEKKKEIKAKNFKLQAMRQEGKLSGSVKQTQKRAARRGKKNNTNRAN</sequence>
<dbReference type="AlphaFoldDB" id="A0AAW1KVP8"/>
<evidence type="ECO:0000256" key="3">
    <source>
        <dbReference type="ARBA" id="ARBA00022884"/>
    </source>
</evidence>
<dbReference type="GO" id="GO:0005730">
    <property type="term" value="C:nucleolus"/>
    <property type="evidence" value="ECO:0007669"/>
    <property type="project" value="TreeGrafter"/>
</dbReference>
<protein>
    <submittedName>
        <fullName evidence="8">RNA recognition motif</fullName>
    </submittedName>
</protein>
<feature type="compositionally biased region" description="Basic residues" evidence="6">
    <location>
        <begin position="461"/>
        <end position="478"/>
    </location>
</feature>
<dbReference type="GO" id="GO:0003729">
    <property type="term" value="F:mRNA binding"/>
    <property type="evidence" value="ECO:0007669"/>
    <property type="project" value="TreeGrafter"/>
</dbReference>
<dbReference type="SMART" id="SM00360">
    <property type="entry name" value="RRM"/>
    <property type="match status" value="1"/>
</dbReference>
<evidence type="ECO:0000256" key="5">
    <source>
        <dbReference type="PROSITE-ProRule" id="PRU00176"/>
    </source>
</evidence>
<dbReference type="CDD" id="cd12400">
    <property type="entry name" value="RRM_Nop6"/>
    <property type="match status" value="1"/>
</dbReference>
<evidence type="ECO:0000259" key="7">
    <source>
        <dbReference type="PROSITE" id="PS50102"/>
    </source>
</evidence>
<dbReference type="PANTHER" id="PTHR48039">
    <property type="entry name" value="RNA-BINDING MOTIF PROTEIN 14B"/>
    <property type="match status" value="1"/>
</dbReference>
<dbReference type="InterPro" id="IPR035979">
    <property type="entry name" value="RBD_domain_sf"/>
</dbReference>
<evidence type="ECO:0000256" key="6">
    <source>
        <dbReference type="SAM" id="MobiDB-lite"/>
    </source>
</evidence>
<comment type="subcellular location">
    <subcellularLocation>
        <location evidence="1">Nucleus</location>
    </subcellularLocation>
</comment>
<feature type="region of interest" description="Disordered" evidence="6">
    <location>
        <begin position="179"/>
        <end position="332"/>
    </location>
</feature>
<feature type="compositionally biased region" description="Polar residues" evidence="6">
    <location>
        <begin position="60"/>
        <end position="71"/>
    </location>
</feature>
<keyword evidence="4" id="KW-0539">Nucleus</keyword>
<gene>
    <name evidence="8" type="ORF">QE152_g19244</name>
</gene>
<feature type="compositionally biased region" description="Basic and acidic residues" evidence="6">
    <location>
        <begin position="73"/>
        <end position="87"/>
    </location>
</feature>
<comment type="caution">
    <text evidence="8">The sequence shown here is derived from an EMBL/GenBank/DDBJ whole genome shotgun (WGS) entry which is preliminary data.</text>
</comment>
<accession>A0AAW1KVP8</accession>
<dbReference type="InterPro" id="IPR051945">
    <property type="entry name" value="RRM_MRD1_RNA_proc_ribogen"/>
</dbReference>
<evidence type="ECO:0000256" key="1">
    <source>
        <dbReference type="ARBA" id="ARBA00004123"/>
    </source>
</evidence>
<evidence type="ECO:0000313" key="8">
    <source>
        <dbReference type="EMBL" id="KAK9723456.1"/>
    </source>
</evidence>
<feature type="compositionally biased region" description="Basic and acidic residues" evidence="6">
    <location>
        <begin position="96"/>
        <end position="111"/>
    </location>
</feature>
<evidence type="ECO:0000256" key="4">
    <source>
        <dbReference type="ARBA" id="ARBA00023242"/>
    </source>
</evidence>
<organism evidence="8 9">
    <name type="scientific">Popillia japonica</name>
    <name type="common">Japanese beetle</name>
    <dbReference type="NCBI Taxonomy" id="7064"/>
    <lineage>
        <taxon>Eukaryota</taxon>
        <taxon>Metazoa</taxon>
        <taxon>Ecdysozoa</taxon>
        <taxon>Arthropoda</taxon>
        <taxon>Hexapoda</taxon>
        <taxon>Insecta</taxon>
        <taxon>Pterygota</taxon>
        <taxon>Neoptera</taxon>
        <taxon>Endopterygota</taxon>
        <taxon>Coleoptera</taxon>
        <taxon>Polyphaga</taxon>
        <taxon>Scarabaeiformia</taxon>
        <taxon>Scarabaeidae</taxon>
        <taxon>Rutelinae</taxon>
        <taxon>Popillia</taxon>
    </lineage>
</organism>
<dbReference type="PANTHER" id="PTHR48039:SF5">
    <property type="entry name" value="RNA-BINDING PROTEIN 28"/>
    <property type="match status" value="1"/>
</dbReference>